<name>A0A6P4ZD88_BRABE</name>
<evidence type="ECO:0000313" key="5">
    <source>
        <dbReference type="RefSeq" id="XP_019631849.1"/>
    </source>
</evidence>
<dbReference type="GeneID" id="109475593"/>
<organism evidence="4 5">
    <name type="scientific">Branchiostoma belcheri</name>
    <name type="common">Amphioxus</name>
    <dbReference type="NCBI Taxonomy" id="7741"/>
    <lineage>
        <taxon>Eukaryota</taxon>
        <taxon>Metazoa</taxon>
        <taxon>Chordata</taxon>
        <taxon>Cephalochordata</taxon>
        <taxon>Leptocardii</taxon>
        <taxon>Amphioxiformes</taxon>
        <taxon>Branchiostomatidae</taxon>
        <taxon>Branchiostoma</taxon>
    </lineage>
</organism>
<reference evidence="5" key="1">
    <citation type="submission" date="2025-08" db="UniProtKB">
        <authorList>
            <consortium name="RefSeq"/>
        </authorList>
    </citation>
    <scope>IDENTIFICATION</scope>
    <source>
        <tissue evidence="5">Gonad</tissue>
    </source>
</reference>
<dbReference type="InterPro" id="IPR050216">
    <property type="entry name" value="LRR_domain-containing"/>
</dbReference>
<dbReference type="SMART" id="SM00369">
    <property type="entry name" value="LRR_TYP"/>
    <property type="match status" value="8"/>
</dbReference>
<accession>A0A6P4ZD88</accession>
<dbReference type="PANTHER" id="PTHR48051:SF1">
    <property type="entry name" value="RAS SUPPRESSOR PROTEIN 1"/>
    <property type="match status" value="1"/>
</dbReference>
<evidence type="ECO:0000256" key="1">
    <source>
        <dbReference type="ARBA" id="ARBA00022614"/>
    </source>
</evidence>
<keyword evidence="1" id="KW-0433">Leucine-rich repeat</keyword>
<dbReference type="InterPro" id="IPR003591">
    <property type="entry name" value="Leu-rich_rpt_typical-subtyp"/>
</dbReference>
<evidence type="ECO:0000256" key="3">
    <source>
        <dbReference type="SAM" id="MobiDB-lite"/>
    </source>
</evidence>
<dbReference type="GO" id="GO:0005737">
    <property type="term" value="C:cytoplasm"/>
    <property type="evidence" value="ECO:0007669"/>
    <property type="project" value="TreeGrafter"/>
</dbReference>
<gene>
    <name evidence="5" type="primary">LOC109475593</name>
</gene>
<sequence length="454" mass="51614">MQLEHKPLITSLCSGAARPVDVPPVVFPRDSCWARTNIDVDEEIRATRIDDVEYTFPHGTFYARQESTTEEIIRITPPEQSEKDGPKLVNESGDVTEDDDHMTCEPSVKFAVTISSLQSTRSHCLHHKQSNRSKEKRNVSSQISYVKWVSQITPITHADMIGQRLVTVLFYPPDCKGLKALLLSMDPREDPKDKFRFFPNFVLSVRDLEILCLDNNIIRDLPAKIDRLASLKVLDLDKNVIERLPKQVGRLVNLEELYIANNNLQELPEELKHLTKLRLLNLRNNKLKKFPRVLLQLTKLVALLLDNNNIDEIPGDVDKFKNMKVLLLRGNRLITLPETLWNLAELRCLMLCYNAIEDLSDGLLNLRHLHTFAINGNKITRLPDNISQLKSLKILSFTGNRVDHLPDSFKLLELVHLLSEGNPLTVQKVIGVNTGDTSAVHQSVNDIRTSTVAD</sequence>
<evidence type="ECO:0000313" key="4">
    <source>
        <dbReference type="Proteomes" id="UP000515135"/>
    </source>
</evidence>
<dbReference type="PANTHER" id="PTHR48051">
    <property type="match status" value="1"/>
</dbReference>
<dbReference type="Pfam" id="PF13855">
    <property type="entry name" value="LRR_8"/>
    <property type="match status" value="2"/>
</dbReference>
<evidence type="ECO:0000256" key="2">
    <source>
        <dbReference type="ARBA" id="ARBA00022737"/>
    </source>
</evidence>
<dbReference type="AlphaFoldDB" id="A0A6P4ZD88"/>
<protein>
    <submittedName>
        <fullName evidence="5">Leucine-rich repeat-containing protein 1-like</fullName>
    </submittedName>
</protein>
<dbReference type="RefSeq" id="XP_019631849.1">
    <property type="nucleotide sequence ID" value="XM_019776290.1"/>
</dbReference>
<dbReference type="KEGG" id="bbel:109475593"/>
<keyword evidence="4" id="KW-1185">Reference proteome</keyword>
<dbReference type="PROSITE" id="PS51450">
    <property type="entry name" value="LRR"/>
    <property type="match status" value="2"/>
</dbReference>
<feature type="region of interest" description="Disordered" evidence="3">
    <location>
        <begin position="77"/>
        <end position="101"/>
    </location>
</feature>
<dbReference type="Proteomes" id="UP000515135">
    <property type="component" value="Unplaced"/>
</dbReference>
<dbReference type="SUPFAM" id="SSF52058">
    <property type="entry name" value="L domain-like"/>
    <property type="match status" value="1"/>
</dbReference>
<dbReference type="SMART" id="SM00364">
    <property type="entry name" value="LRR_BAC"/>
    <property type="match status" value="6"/>
</dbReference>
<dbReference type="InterPro" id="IPR032675">
    <property type="entry name" value="LRR_dom_sf"/>
</dbReference>
<dbReference type="OrthoDB" id="442066at2759"/>
<dbReference type="Gene3D" id="3.80.10.10">
    <property type="entry name" value="Ribonuclease Inhibitor"/>
    <property type="match status" value="1"/>
</dbReference>
<proteinExistence type="predicted"/>
<keyword evidence="2" id="KW-0677">Repeat</keyword>
<dbReference type="InterPro" id="IPR001611">
    <property type="entry name" value="Leu-rich_rpt"/>
</dbReference>